<organism evidence="1 2">
    <name type="scientific">Cimex lectularius</name>
    <name type="common">Bed bug</name>
    <name type="synonym">Acanthia lectularia</name>
    <dbReference type="NCBI Taxonomy" id="79782"/>
    <lineage>
        <taxon>Eukaryota</taxon>
        <taxon>Metazoa</taxon>
        <taxon>Ecdysozoa</taxon>
        <taxon>Arthropoda</taxon>
        <taxon>Hexapoda</taxon>
        <taxon>Insecta</taxon>
        <taxon>Pterygota</taxon>
        <taxon>Neoptera</taxon>
        <taxon>Paraneoptera</taxon>
        <taxon>Hemiptera</taxon>
        <taxon>Heteroptera</taxon>
        <taxon>Panheteroptera</taxon>
        <taxon>Cimicomorpha</taxon>
        <taxon>Cimicidae</taxon>
        <taxon>Cimex</taxon>
    </lineage>
</organism>
<dbReference type="NCBIfam" id="NF008747">
    <property type="entry name" value="PRK11780.1"/>
    <property type="match status" value="1"/>
</dbReference>
<sequence>MLRTFATRLLKARFTCQTNNYSNKSCQNDRFAVVLSGCGVFDGTEIHEAAHILSHLTRAGVNPVMFAPEMPHCEIVNHNTGDPEPKVKRGVLDESARIARGPVRPLSELASLETTALFQAVIFPGGFGVAKNLSNFATHGPACTVHPEVVKVIQNFHSEKKPIGLACIAPILVARVLGNVRITLGKDLKCDGWPHHGAIQAAKDMGATVESKDYNEVSYDEKNQIFSTPAFMYNGKFHEISDGLEIFIKFMILNMQQSKKN</sequence>
<evidence type="ECO:0008006" key="3">
    <source>
        <dbReference type="Google" id="ProtNLM"/>
    </source>
</evidence>
<dbReference type="GO" id="GO:0005739">
    <property type="term" value="C:mitochondrion"/>
    <property type="evidence" value="ECO:0007669"/>
    <property type="project" value="TreeGrafter"/>
</dbReference>
<protein>
    <recommendedName>
        <fullName evidence="3">ES1 protein homolog, mitochondrial</fullName>
    </recommendedName>
</protein>
<dbReference type="OrthoDB" id="543156at2759"/>
<dbReference type="AlphaFoldDB" id="A0A8I6R855"/>
<name>A0A8I6R855_CIMLE</name>
<evidence type="ECO:0000313" key="1">
    <source>
        <dbReference type="EnsemblMetazoa" id="XP_014240997.1"/>
    </source>
</evidence>
<dbReference type="Gene3D" id="3.40.50.880">
    <property type="match status" value="1"/>
</dbReference>
<dbReference type="PANTHER" id="PTHR10224">
    <property type="entry name" value="ES1 PROTEIN HOMOLOG, MITOCHONDRIAL"/>
    <property type="match status" value="1"/>
</dbReference>
<evidence type="ECO:0000313" key="2">
    <source>
        <dbReference type="Proteomes" id="UP000494040"/>
    </source>
</evidence>
<dbReference type="SUPFAM" id="SSF52317">
    <property type="entry name" value="Class I glutamine amidotransferase-like"/>
    <property type="match status" value="1"/>
</dbReference>
<dbReference type="GeneID" id="106661830"/>
<dbReference type="KEGG" id="clec:106661830"/>
<dbReference type="OMA" id="APIHKVY"/>
<dbReference type="PANTHER" id="PTHR10224:SF17">
    <property type="entry name" value="DJ-1_PFPI DOMAIN-CONTAINING PROTEIN"/>
    <property type="match status" value="1"/>
</dbReference>
<dbReference type="InterPro" id="IPR029062">
    <property type="entry name" value="Class_I_gatase-like"/>
</dbReference>
<proteinExistence type="predicted"/>
<accession>A0A8I6R855</accession>
<reference evidence="1" key="1">
    <citation type="submission" date="2022-01" db="UniProtKB">
        <authorList>
            <consortium name="EnsemblMetazoa"/>
        </authorList>
    </citation>
    <scope>IDENTIFICATION</scope>
</reference>
<dbReference type="Proteomes" id="UP000494040">
    <property type="component" value="Unassembled WGS sequence"/>
</dbReference>
<keyword evidence="2" id="KW-1185">Reference proteome</keyword>
<dbReference type="EnsemblMetazoa" id="XM_014385511.1">
    <property type="protein sequence ID" value="XP_014240997.1"/>
    <property type="gene ID" value="LOC106661830"/>
</dbReference>
<dbReference type="RefSeq" id="XP_014240997.1">
    <property type="nucleotide sequence ID" value="XM_014385511.1"/>
</dbReference>